<comment type="caution">
    <text evidence="2">The sequence shown here is derived from an EMBL/GenBank/DDBJ whole genome shotgun (WGS) entry which is preliminary data.</text>
</comment>
<organism evidence="2 3">
    <name type="scientific">Tribonema minus</name>
    <dbReference type="NCBI Taxonomy" id="303371"/>
    <lineage>
        <taxon>Eukaryota</taxon>
        <taxon>Sar</taxon>
        <taxon>Stramenopiles</taxon>
        <taxon>Ochrophyta</taxon>
        <taxon>PX clade</taxon>
        <taxon>Xanthophyceae</taxon>
        <taxon>Tribonematales</taxon>
        <taxon>Tribonemataceae</taxon>
        <taxon>Tribonema</taxon>
    </lineage>
</organism>
<dbReference type="AlphaFoldDB" id="A0A836CHS0"/>
<evidence type="ECO:0000313" key="2">
    <source>
        <dbReference type="EMBL" id="KAG5185693.1"/>
    </source>
</evidence>
<evidence type="ECO:0000313" key="3">
    <source>
        <dbReference type="Proteomes" id="UP000664859"/>
    </source>
</evidence>
<reference evidence="2" key="1">
    <citation type="submission" date="2021-02" db="EMBL/GenBank/DDBJ databases">
        <title>First Annotated Genome of the Yellow-green Alga Tribonema minus.</title>
        <authorList>
            <person name="Mahan K.M."/>
        </authorList>
    </citation>
    <scope>NUCLEOTIDE SEQUENCE</scope>
    <source>
        <strain evidence="2">UTEX B ZZ1240</strain>
    </source>
</reference>
<evidence type="ECO:0000256" key="1">
    <source>
        <dbReference type="SAM" id="MobiDB-lite"/>
    </source>
</evidence>
<dbReference type="EMBL" id="JAFCMP010000124">
    <property type="protein sequence ID" value="KAG5185693.1"/>
    <property type="molecule type" value="Genomic_DNA"/>
</dbReference>
<feature type="region of interest" description="Disordered" evidence="1">
    <location>
        <begin position="166"/>
        <end position="228"/>
    </location>
</feature>
<dbReference type="Proteomes" id="UP000664859">
    <property type="component" value="Unassembled WGS sequence"/>
</dbReference>
<keyword evidence="3" id="KW-1185">Reference proteome</keyword>
<sequence length="287" mass="31330">MAADLNATFGCTVITLQSPGAANAVHFAALLRRAQRNCHIYYFNAQLLSPGLVKRGNDDRHIVHAAAVQRAQSKCRRHPITSLVFDVGTFCMPKGIVSLSNSDFGEAYLPPGVKPAAAAAQPRGGERDVATPFPAAVEDSSCAAAAEAASNARAAKAATANFKARARKRKSARTEPELEDCITAEQALQPQPRKRPPASARLWRLQQRRTAQTSRRWRQRRSEAVKPKACARTAADTTYTPLPACAHRNAPEAFERALAAHTPPPFKAPMVDKNLFLETFPRKRSRM</sequence>
<protein>
    <submittedName>
        <fullName evidence="2">Uncharacterized protein</fullName>
    </submittedName>
</protein>
<gene>
    <name evidence="2" type="ORF">JKP88DRAFT_244329</name>
</gene>
<name>A0A836CHS0_9STRA</name>
<proteinExistence type="predicted"/>
<accession>A0A836CHS0</accession>